<keyword evidence="3" id="KW-1185">Reference proteome</keyword>
<evidence type="ECO:0000256" key="1">
    <source>
        <dbReference type="SAM" id="Phobius"/>
    </source>
</evidence>
<keyword evidence="1" id="KW-0472">Membrane</keyword>
<dbReference type="Pfam" id="PF24681">
    <property type="entry name" value="Kelch_KLHDC2_KLHL20_DRC7"/>
    <property type="match status" value="1"/>
</dbReference>
<reference evidence="2 3" key="2">
    <citation type="journal article" date="2022" name="Microorganisms">
        <title>Complete Genome Sequences of Two Flavobacterium ammonificans Strains and a Flavobacterium ammoniigenes Strain of Ammonifying Bacterioplankton Isolated from Surface River Water.</title>
        <authorList>
            <person name="Suda W."/>
            <person name="Ogata Y."/>
            <person name="Shindo C."/>
            <person name="Watanabe K."/>
        </authorList>
    </citation>
    <scope>NUCLEOTIDE SEQUENCE [LARGE SCALE GENOMIC DNA]</scope>
    <source>
        <strain evidence="2 3">GENT11</strain>
    </source>
</reference>
<accession>A0ABN6KUL5</accession>
<protein>
    <recommendedName>
        <fullName evidence="4">Galactose oxidase</fullName>
    </recommendedName>
</protein>
<dbReference type="Proteomes" id="UP001319865">
    <property type="component" value="Chromosome"/>
</dbReference>
<gene>
    <name evidence="2" type="ORF">GENT11_11450</name>
</gene>
<dbReference type="Gene3D" id="2.120.10.80">
    <property type="entry name" value="Kelch-type beta propeller"/>
    <property type="match status" value="1"/>
</dbReference>
<keyword evidence="1" id="KW-1133">Transmembrane helix</keyword>
<dbReference type="PANTHER" id="PTHR46461:SF1">
    <property type="entry name" value="KELCH DOMAIN-CONTAINING PROTEIN 3"/>
    <property type="match status" value="1"/>
</dbReference>
<sequence length="460" mass="53960">MNRLLIIFYLVLLHTSPKGFSQTDKYKGESFLFKDAKTNDAIVIEHDSIFYRNNPEQIQRLKHSNYPEIISRYNAFQIKGKNYFAHNGCGPVLEWRNDSIVRIDKSFLHQNQFGSSNFVYKNEIYYFGGYGLFTYKNILTKYIFKSREWMSIQTFGNEFPSPRRDANIVLMGDALYVFGGWSEDPDSFYFGQKFADDLVWKLNLKSMKWSKEGVYDTKYNSIENHINFQVGSKMYMLSRGSDNKLLEIDIENNTIKKYLLPSLILPKFIYFDEKSQELVALHFLSTNASSKIIRLKLKTILVNPIYTETFITTPYSTWMYSFLLIGLVLFLFYLFYKLKIKGTINSNNSLLFDSASQQLLFKGKIIDAFDANELKIILHLIKNQADYIPLNSLNNLFEQEEITENYSSTTKRRETTLNNIITKLSLISGNKESEIVLYRKNPDDKRMKEVKLKDQFIRLK</sequence>
<dbReference type="RefSeq" id="WP_229328819.1">
    <property type="nucleotide sequence ID" value="NZ_AP025183.1"/>
</dbReference>
<feature type="transmembrane region" description="Helical" evidence="1">
    <location>
        <begin position="318"/>
        <end position="336"/>
    </location>
</feature>
<dbReference type="EMBL" id="AP025183">
    <property type="protein sequence ID" value="BDB52833.1"/>
    <property type="molecule type" value="Genomic_DNA"/>
</dbReference>
<reference evidence="2 3" key="1">
    <citation type="journal article" date="2022" name="Int. J. Syst. Evol. Microbiol.">
        <title>Flavobacterium ammonificans sp. nov. and Flavobacterium ammoniigenes sp. nov., ammonifying bacteria isolated from surface river water.</title>
        <authorList>
            <person name="Watanabe K."/>
            <person name="Kitamura T."/>
            <person name="Ogata Y."/>
            <person name="Shindo C."/>
            <person name="Suda W."/>
        </authorList>
    </citation>
    <scope>NUCLEOTIDE SEQUENCE [LARGE SCALE GENOMIC DNA]</scope>
    <source>
        <strain evidence="2 3">GENT11</strain>
    </source>
</reference>
<keyword evidence="1" id="KW-0812">Transmembrane</keyword>
<evidence type="ECO:0000313" key="2">
    <source>
        <dbReference type="EMBL" id="BDB52833.1"/>
    </source>
</evidence>
<proteinExistence type="predicted"/>
<name>A0ABN6KUL5_9FLAO</name>
<organism evidence="2 3">
    <name type="scientific">Flavobacterium ammonificans</name>
    <dbReference type="NCBI Taxonomy" id="1751056"/>
    <lineage>
        <taxon>Bacteria</taxon>
        <taxon>Pseudomonadati</taxon>
        <taxon>Bacteroidota</taxon>
        <taxon>Flavobacteriia</taxon>
        <taxon>Flavobacteriales</taxon>
        <taxon>Flavobacteriaceae</taxon>
        <taxon>Flavobacterium</taxon>
    </lineage>
</organism>
<dbReference type="PANTHER" id="PTHR46461">
    <property type="entry name" value="KELCH DOMAIN-CONTAINING PROTEIN 3"/>
    <property type="match status" value="1"/>
</dbReference>
<dbReference type="SUPFAM" id="SSF117281">
    <property type="entry name" value="Kelch motif"/>
    <property type="match status" value="1"/>
</dbReference>
<dbReference type="InterPro" id="IPR015915">
    <property type="entry name" value="Kelch-typ_b-propeller"/>
</dbReference>
<evidence type="ECO:0008006" key="4">
    <source>
        <dbReference type="Google" id="ProtNLM"/>
    </source>
</evidence>
<evidence type="ECO:0000313" key="3">
    <source>
        <dbReference type="Proteomes" id="UP001319865"/>
    </source>
</evidence>
<dbReference type="InterPro" id="IPR052637">
    <property type="entry name" value="KLHDC3-like"/>
</dbReference>